<evidence type="ECO:0000313" key="2">
    <source>
        <dbReference type="Proteomes" id="UP001442364"/>
    </source>
</evidence>
<gene>
    <name evidence="1" type="ORF">WMO14_06495</name>
</gene>
<comment type="caution">
    <text evidence="1">The sequence shown here is derived from an EMBL/GenBank/DDBJ whole genome shotgun (WGS) entry which is preliminary data.</text>
</comment>
<organism evidence="1 2">
    <name type="scientific">[Lactobacillus] rogosae</name>
    <dbReference type="NCBI Taxonomy" id="706562"/>
    <lineage>
        <taxon>Bacteria</taxon>
        <taxon>Bacillati</taxon>
        <taxon>Bacillota</taxon>
        <taxon>Clostridia</taxon>
        <taxon>Lachnospirales</taxon>
        <taxon>Lachnospiraceae</taxon>
        <taxon>Lachnospira</taxon>
    </lineage>
</organism>
<dbReference type="EMBL" id="JBBMER010000004">
    <property type="protein sequence ID" value="MEQ2379525.1"/>
    <property type="molecule type" value="Genomic_DNA"/>
</dbReference>
<name>A0ABV1BWV0_9FIRM</name>
<accession>A0ABV1BWV0</accession>
<dbReference type="Pfam" id="PF14359">
    <property type="entry name" value="DUF4406"/>
    <property type="match status" value="1"/>
</dbReference>
<dbReference type="SUPFAM" id="SSF52309">
    <property type="entry name" value="N-(deoxy)ribosyltransferase-like"/>
    <property type="match status" value="1"/>
</dbReference>
<evidence type="ECO:0000313" key="1">
    <source>
        <dbReference type="EMBL" id="MEQ2379525.1"/>
    </source>
</evidence>
<keyword evidence="2" id="KW-1185">Reference proteome</keyword>
<sequence>MKVYISLPVTGTSDYKERAEAIEKVLTEQGHTVINPVKVCENLPKDTTHKEIMNICISMLDMCDVAVFAPGWEHSTGCTLEMCRAMNNKITIGFVGELEEKWENQNRQEHTNLQKKQERKSMQETSVSVFSALRNTICRVQRGIQSKY</sequence>
<protein>
    <submittedName>
        <fullName evidence="1">DUF4406 domain-containing protein</fullName>
    </submittedName>
</protein>
<dbReference type="Proteomes" id="UP001442364">
    <property type="component" value="Unassembled WGS sequence"/>
</dbReference>
<dbReference type="RefSeq" id="WP_349153510.1">
    <property type="nucleotide sequence ID" value="NZ_JBBMER010000004.1"/>
</dbReference>
<proteinExistence type="predicted"/>
<dbReference type="Gene3D" id="3.40.50.450">
    <property type="match status" value="1"/>
</dbReference>
<reference evidence="1 2" key="1">
    <citation type="submission" date="2024-03" db="EMBL/GenBank/DDBJ databases">
        <title>Human intestinal bacterial collection.</title>
        <authorList>
            <person name="Pauvert C."/>
            <person name="Hitch T.C.A."/>
            <person name="Clavel T."/>
        </authorList>
    </citation>
    <scope>NUCLEOTIDE SEQUENCE [LARGE SCALE GENOMIC DNA]</scope>
    <source>
        <strain evidence="1 2">CLA-AA-H255</strain>
    </source>
</reference>
<dbReference type="InterPro" id="IPR025518">
    <property type="entry name" value="DUF4406"/>
</dbReference>